<dbReference type="SUPFAM" id="SSF53639">
    <property type="entry name" value="AraD/HMP-PK domain-like"/>
    <property type="match status" value="1"/>
</dbReference>
<dbReference type="OrthoDB" id="43786at2157"/>
<dbReference type="EMBL" id="WGGD01000005">
    <property type="protein sequence ID" value="MUN29241.1"/>
    <property type="molecule type" value="Genomic_DNA"/>
</dbReference>
<dbReference type="EC" id="2.7.1.49" evidence="3"/>
<dbReference type="GO" id="GO:0009228">
    <property type="term" value="P:thiamine biosynthetic process"/>
    <property type="evidence" value="ECO:0007669"/>
    <property type="project" value="InterPro"/>
</dbReference>
<organism evidence="3 4">
    <name type="scientific">Sulfuracidifex metallicus DSM 6482 = JCM 9184</name>
    <dbReference type="NCBI Taxonomy" id="523847"/>
    <lineage>
        <taxon>Archaea</taxon>
        <taxon>Thermoproteota</taxon>
        <taxon>Thermoprotei</taxon>
        <taxon>Sulfolobales</taxon>
        <taxon>Sulfolobaceae</taxon>
        <taxon>Sulfuracidifex</taxon>
    </lineage>
</organism>
<dbReference type="SUPFAM" id="SSF53613">
    <property type="entry name" value="Ribokinase-like"/>
    <property type="match status" value="1"/>
</dbReference>
<dbReference type="InterPro" id="IPR004399">
    <property type="entry name" value="HMP/HMP-P_kinase_dom"/>
</dbReference>
<dbReference type="EC" id="2.7.4.7" evidence="3"/>
<feature type="domain" description="Thiamine-phosphate synthase ThiN" evidence="2">
    <location>
        <begin position="274"/>
        <end position="438"/>
    </location>
</feature>
<dbReference type="RefSeq" id="WP_083476901.1">
    <property type="nucleotide sequence ID" value="NZ_BBBY01000003.1"/>
</dbReference>
<evidence type="ECO:0000259" key="2">
    <source>
        <dbReference type="Pfam" id="PF10120"/>
    </source>
</evidence>
<keyword evidence="3" id="KW-0808">Transferase</keyword>
<dbReference type="InterPro" id="IPR036409">
    <property type="entry name" value="Aldolase_II/adducin_N_sf"/>
</dbReference>
<gene>
    <name evidence="3" type="primary">thiD</name>
    <name evidence="3" type="ORF">GC250_07295</name>
</gene>
<dbReference type="CDD" id="cd01169">
    <property type="entry name" value="HMPP_kinase"/>
    <property type="match status" value="1"/>
</dbReference>
<dbReference type="PANTHER" id="PTHR20858:SF17">
    <property type="entry name" value="HYDROXYMETHYLPYRIMIDINE_PHOSPHOMETHYLPYRIMIDINE KINASE THI20-RELATED"/>
    <property type="match status" value="1"/>
</dbReference>
<dbReference type="AlphaFoldDB" id="A0A6A9QPY4"/>
<dbReference type="GO" id="GO:0008972">
    <property type="term" value="F:phosphomethylpyrimidine kinase activity"/>
    <property type="evidence" value="ECO:0007669"/>
    <property type="project" value="UniProtKB-EC"/>
</dbReference>
<keyword evidence="4" id="KW-1185">Reference proteome</keyword>
<dbReference type="Proteomes" id="UP000470772">
    <property type="component" value="Unassembled WGS sequence"/>
</dbReference>
<reference evidence="3 4" key="1">
    <citation type="submission" date="2019-10" db="EMBL/GenBank/DDBJ databases">
        <title>Sequencing and Assembly of Multiple Reported Metal-Biooxidizing Members of the Extremely Thermoacidophilic Archaeal Family Sulfolobaceae.</title>
        <authorList>
            <person name="Counts J.A."/>
            <person name="Kelly R.M."/>
        </authorList>
    </citation>
    <scope>NUCLEOTIDE SEQUENCE [LARGE SCALE GENOMIC DNA]</scope>
    <source>
        <strain evidence="3 4">DSM 6482</strain>
    </source>
</reference>
<accession>A0A6A9QPY4</accession>
<evidence type="ECO:0000313" key="4">
    <source>
        <dbReference type="Proteomes" id="UP000470772"/>
    </source>
</evidence>
<comment type="caution">
    <text evidence="3">The sequence shown here is derived from an EMBL/GenBank/DDBJ whole genome shotgun (WGS) entry which is preliminary data.</text>
</comment>
<evidence type="ECO:0000259" key="1">
    <source>
        <dbReference type="Pfam" id="PF08543"/>
    </source>
</evidence>
<dbReference type="Gene3D" id="3.40.1190.20">
    <property type="match status" value="1"/>
</dbReference>
<feature type="domain" description="Pyridoxamine kinase/Phosphomethylpyrimidine kinase" evidence="1">
    <location>
        <begin position="15"/>
        <end position="256"/>
    </location>
</feature>
<dbReference type="Gene3D" id="3.40.225.10">
    <property type="entry name" value="Class II aldolase/adducin N-terminal domain"/>
    <property type="match status" value="1"/>
</dbReference>
<dbReference type="NCBIfam" id="TIGR00097">
    <property type="entry name" value="HMP-P_kinase"/>
    <property type="match status" value="1"/>
</dbReference>
<keyword evidence="3" id="KW-0418">Kinase</keyword>
<dbReference type="Pfam" id="PF08543">
    <property type="entry name" value="Phos_pyr_kin"/>
    <property type="match status" value="1"/>
</dbReference>
<protein>
    <submittedName>
        <fullName evidence="3">Bifunctional hydroxymethylpyrimidine kinase/phosphomethylpyrimidine kinase</fullName>
        <ecNumber evidence="3">2.7.1.49</ecNumber>
        <ecNumber evidence="3">2.7.4.7</ecNumber>
    </submittedName>
</protein>
<dbReference type="InterPro" id="IPR013749">
    <property type="entry name" value="PM/HMP-P_kinase-1"/>
</dbReference>
<proteinExistence type="predicted"/>
<dbReference type="PANTHER" id="PTHR20858">
    <property type="entry name" value="PHOSPHOMETHYLPYRIMIDINE KINASE"/>
    <property type="match status" value="1"/>
</dbReference>
<dbReference type="GO" id="GO:0005829">
    <property type="term" value="C:cytosol"/>
    <property type="evidence" value="ECO:0007669"/>
    <property type="project" value="TreeGrafter"/>
</dbReference>
<dbReference type="Pfam" id="PF10120">
    <property type="entry name" value="ThiN"/>
    <property type="match status" value="1"/>
</dbReference>
<evidence type="ECO:0000313" key="3">
    <source>
        <dbReference type="EMBL" id="MUN29241.1"/>
    </source>
</evidence>
<dbReference type="GO" id="GO:0008902">
    <property type="term" value="F:hydroxymethylpyrimidine kinase activity"/>
    <property type="evidence" value="ECO:0007669"/>
    <property type="project" value="UniProtKB-EC"/>
</dbReference>
<dbReference type="InterPro" id="IPR029056">
    <property type="entry name" value="Ribokinase-like"/>
</dbReference>
<name>A0A6A9QPY4_SULME</name>
<sequence>MSRHLYSLLSIAGFDSGNGAGVETDIKVFDLLGFHGVGAITAITSQNTTGVKKIYPLTGEQLREQIRTIFEDFEVIGVKTGMVYNSEQVKVIKDELRDKNLPIVVDPVIFAKDGTSLIDEPKSFIELIKGAFAITPNADEATILIKGRKEEVKNQRELCTDLLNKYDNNYVVLKGGHIPGDKSKDVLCWKEGITEFYLPRRLSKDTHGTGSVFASALLAYYLKVGNMIEAVSKAKLLVYEGISHGINAGRGIGPIDPSVQLRKEAMKFKVMEDMRRFSHFINQYNNNFYHLIPEVQSNLAHSIEPELVDDLNDIATFEGRIIKEWNGNVRVGFPSVFGYPTHTARLLLGLIKRGVKCDSLINVRFDERYVKALMDNGYRVIEIDREKEPTWGEGKTMEWIAELSYRENATVAFDRGMKGKEAMIRIWSYGIYDIIKALKVLLD</sequence>
<dbReference type="InterPro" id="IPR019293">
    <property type="entry name" value="ThiN"/>
</dbReference>